<protein>
    <submittedName>
        <fullName evidence="1">Uncharacterized protein</fullName>
    </submittedName>
</protein>
<proteinExistence type="predicted"/>
<reference evidence="1" key="2">
    <citation type="submission" date="2015-03" db="EMBL/GenBank/DDBJ databases">
        <authorList>
            <person name="Chow C.-E.T."/>
            <person name="Winget D.M."/>
            <person name="White R.A.III."/>
            <person name="Hallam S.J."/>
            <person name="Suttle C.A."/>
        </authorList>
    </citation>
    <scope>NUCLEOTIDE SEQUENCE</scope>
    <source>
        <strain evidence="1">Oxic3_3</strain>
    </source>
</reference>
<name>A0A0F7LBL7_9VIRU</name>
<evidence type="ECO:0000313" key="1">
    <source>
        <dbReference type="EMBL" id="AKH48767.1"/>
    </source>
</evidence>
<dbReference type="EMBL" id="KR029609">
    <property type="protein sequence ID" value="AKH48767.1"/>
    <property type="molecule type" value="Genomic_DNA"/>
</dbReference>
<accession>A0A0F7LBL7</accession>
<organism evidence="1">
    <name type="scientific">uncultured marine virus</name>
    <dbReference type="NCBI Taxonomy" id="186617"/>
    <lineage>
        <taxon>Viruses</taxon>
        <taxon>environmental samples</taxon>
    </lineage>
</organism>
<sequence length="57" mass="6923">MLVQMHLQLLCHLLRHIQEGFDLYLLLLGSLHLHQLHLLPLFFEQKYRPLKIDRPCH</sequence>
<reference evidence="1" key="1">
    <citation type="journal article" date="2015" name="Front. Microbiol.">
        <title>Combining genomic sequencing methods to explore viral diversity and reveal potential virus-host interactions.</title>
        <authorList>
            <person name="Chow C.E."/>
            <person name="Winget D.M."/>
            <person name="White R.A.III."/>
            <person name="Hallam S.J."/>
            <person name="Suttle C.A."/>
        </authorList>
    </citation>
    <scope>NUCLEOTIDE SEQUENCE</scope>
    <source>
        <strain evidence="1">Oxic3_3</strain>
    </source>
</reference>